<dbReference type="InterPro" id="IPR027417">
    <property type="entry name" value="P-loop_NTPase"/>
</dbReference>
<keyword evidence="8" id="KW-1185">Reference proteome</keyword>
<comment type="caution">
    <text evidence="7">The sequence shown here is derived from an EMBL/GenBank/DDBJ whole genome shotgun (WGS) entry which is preliminary data.</text>
</comment>
<dbReference type="InterPro" id="IPR052156">
    <property type="entry name" value="BCAA_Transport_ATP-bd_LivF"/>
</dbReference>
<evidence type="ECO:0000313" key="7">
    <source>
        <dbReference type="EMBL" id="MEC5344444.1"/>
    </source>
</evidence>
<organism evidence="7 8">
    <name type="scientific">Brenneria populi</name>
    <dbReference type="NCBI Taxonomy" id="1505588"/>
    <lineage>
        <taxon>Bacteria</taxon>
        <taxon>Pseudomonadati</taxon>
        <taxon>Pseudomonadota</taxon>
        <taxon>Gammaproteobacteria</taxon>
        <taxon>Enterobacterales</taxon>
        <taxon>Pectobacteriaceae</taxon>
        <taxon>Brenneria</taxon>
    </lineage>
</organism>
<dbReference type="GO" id="GO:0005524">
    <property type="term" value="F:ATP binding"/>
    <property type="evidence" value="ECO:0007669"/>
    <property type="project" value="UniProtKB-KW"/>
</dbReference>
<evidence type="ECO:0000256" key="2">
    <source>
        <dbReference type="ARBA" id="ARBA00022448"/>
    </source>
</evidence>
<keyword evidence="3" id="KW-0547">Nucleotide-binding</keyword>
<gene>
    <name evidence="7" type="ORF">VSX58_17765</name>
</gene>
<dbReference type="SUPFAM" id="SSF52540">
    <property type="entry name" value="P-loop containing nucleoside triphosphate hydrolases"/>
    <property type="match status" value="1"/>
</dbReference>
<dbReference type="PANTHER" id="PTHR43820">
    <property type="entry name" value="HIGH-AFFINITY BRANCHED-CHAIN AMINO ACID TRANSPORT ATP-BINDING PROTEIN LIVF"/>
    <property type="match status" value="1"/>
</dbReference>
<dbReference type="PROSITE" id="PS50893">
    <property type="entry name" value="ABC_TRANSPORTER_2"/>
    <property type="match status" value="1"/>
</dbReference>
<keyword evidence="4 7" id="KW-0067">ATP-binding</keyword>
<comment type="similarity">
    <text evidence="1">Belongs to the ABC transporter superfamily.</text>
</comment>
<evidence type="ECO:0000256" key="4">
    <source>
        <dbReference type="ARBA" id="ARBA00022840"/>
    </source>
</evidence>
<keyword evidence="5" id="KW-0029">Amino-acid transport</keyword>
<dbReference type="CDD" id="cd03224">
    <property type="entry name" value="ABC_TM1139_LivF_branched"/>
    <property type="match status" value="1"/>
</dbReference>
<evidence type="ECO:0000256" key="1">
    <source>
        <dbReference type="ARBA" id="ARBA00005417"/>
    </source>
</evidence>
<name>A0ABU6JUT4_9GAMM</name>
<dbReference type="EMBL" id="JAYWTM010000022">
    <property type="protein sequence ID" value="MEC5344444.1"/>
    <property type="molecule type" value="Genomic_DNA"/>
</dbReference>
<reference evidence="7 8" key="1">
    <citation type="journal article" date="2017" name="Int. J. Syst. Evol. Microbiol.">
        <title>Brenneria populi subsp. brevivirga subsp. nov. isolated from symptomatic bark of Populus x euramericana canker, and description of Brenneria populi subsp. populi subsp. nov.</title>
        <authorList>
            <person name="Zheng M.H."/>
            <person name="Piao C.G."/>
            <person name="Xue H."/>
            <person name="Guo M.W."/>
            <person name="Li Y."/>
        </authorList>
    </citation>
    <scope>NUCLEOTIDE SEQUENCE [LARGE SCALE GENOMIC DNA]</scope>
    <source>
        <strain evidence="7 8">D9-5</strain>
    </source>
</reference>
<evidence type="ECO:0000259" key="6">
    <source>
        <dbReference type="PROSITE" id="PS50893"/>
    </source>
</evidence>
<evidence type="ECO:0000313" key="8">
    <source>
        <dbReference type="Proteomes" id="UP001309705"/>
    </source>
</evidence>
<dbReference type="InterPro" id="IPR003593">
    <property type="entry name" value="AAA+_ATPase"/>
</dbReference>
<dbReference type="RefSeq" id="WP_327619259.1">
    <property type="nucleotide sequence ID" value="NZ_JAYWTM010000022.1"/>
</dbReference>
<protein>
    <submittedName>
        <fullName evidence="7">ABC transporter ATP-binding protein</fullName>
    </submittedName>
</protein>
<keyword evidence="2" id="KW-0813">Transport</keyword>
<dbReference type="PANTHER" id="PTHR43820:SF5">
    <property type="entry name" value="HIGH-AFFINITY BRANCHED-CHAIN AMINO ACID TRANSPORT ATP-BINDING PROTEIN"/>
    <property type="match status" value="1"/>
</dbReference>
<dbReference type="Gene3D" id="3.40.50.300">
    <property type="entry name" value="P-loop containing nucleotide triphosphate hydrolases"/>
    <property type="match status" value="1"/>
</dbReference>
<evidence type="ECO:0000256" key="3">
    <source>
        <dbReference type="ARBA" id="ARBA00022741"/>
    </source>
</evidence>
<dbReference type="Proteomes" id="UP001309705">
    <property type="component" value="Unassembled WGS sequence"/>
</dbReference>
<accession>A0ABU6JUT4</accession>
<sequence>MNDDVLMQVNGVTGGYGGGQVLNGATFQLHTAEVLGLIGRNGVGKTTLMRSLIGIVPVSQGHILLGETEITHATPQRRARLGIGYVPQGREVFSGLTVAENLQVGMQFVREHREFAGELLERVLDYFPILRQRLKQKAGTMSGGEQQQLAIARALVGSPKVLLLDEPSEGVQPSIVNVIADTLARIARELRVAVILVEQDIAMIQRAAQRCCVMDKGRVVDTLDQRQLSDDLLMRRHLAL</sequence>
<proteinExistence type="inferred from homology"/>
<dbReference type="Pfam" id="PF00005">
    <property type="entry name" value="ABC_tran"/>
    <property type="match status" value="1"/>
</dbReference>
<dbReference type="SMART" id="SM00382">
    <property type="entry name" value="AAA"/>
    <property type="match status" value="1"/>
</dbReference>
<evidence type="ECO:0000256" key="5">
    <source>
        <dbReference type="ARBA" id="ARBA00022970"/>
    </source>
</evidence>
<feature type="domain" description="ABC transporter" evidence="6">
    <location>
        <begin position="7"/>
        <end position="240"/>
    </location>
</feature>
<dbReference type="InterPro" id="IPR003439">
    <property type="entry name" value="ABC_transporter-like_ATP-bd"/>
</dbReference>